<reference evidence="2 3" key="1">
    <citation type="submission" date="2023-05" db="EMBL/GenBank/DDBJ databases">
        <title>B98-5 Cell Line De Novo Hybrid Assembly: An Optical Mapping Approach.</title>
        <authorList>
            <person name="Kananen K."/>
            <person name="Auerbach J.A."/>
            <person name="Kautto E."/>
            <person name="Blachly J.S."/>
        </authorList>
    </citation>
    <scope>NUCLEOTIDE SEQUENCE [LARGE SCALE GENOMIC DNA]</scope>
    <source>
        <strain evidence="2">B95-8</strain>
        <tissue evidence="2">Cell line</tissue>
    </source>
</reference>
<comment type="caution">
    <text evidence="2">The sequence shown here is derived from an EMBL/GenBank/DDBJ whole genome shotgun (WGS) entry which is preliminary data.</text>
</comment>
<dbReference type="Proteomes" id="UP001266305">
    <property type="component" value="Unassembled WGS sequence"/>
</dbReference>
<organism evidence="2 3">
    <name type="scientific">Saguinus oedipus</name>
    <name type="common">Cotton-top tamarin</name>
    <name type="synonym">Oedipomidas oedipus</name>
    <dbReference type="NCBI Taxonomy" id="9490"/>
    <lineage>
        <taxon>Eukaryota</taxon>
        <taxon>Metazoa</taxon>
        <taxon>Chordata</taxon>
        <taxon>Craniata</taxon>
        <taxon>Vertebrata</taxon>
        <taxon>Euteleostomi</taxon>
        <taxon>Mammalia</taxon>
        <taxon>Eutheria</taxon>
        <taxon>Euarchontoglires</taxon>
        <taxon>Primates</taxon>
        <taxon>Haplorrhini</taxon>
        <taxon>Platyrrhini</taxon>
        <taxon>Cebidae</taxon>
        <taxon>Callitrichinae</taxon>
        <taxon>Saguinus</taxon>
    </lineage>
</organism>
<evidence type="ECO:0000313" key="2">
    <source>
        <dbReference type="EMBL" id="KAK2109083.1"/>
    </source>
</evidence>
<feature type="region of interest" description="Disordered" evidence="1">
    <location>
        <begin position="1"/>
        <end position="20"/>
    </location>
</feature>
<feature type="compositionally biased region" description="Basic and acidic residues" evidence="1">
    <location>
        <begin position="1"/>
        <end position="13"/>
    </location>
</feature>
<dbReference type="EMBL" id="JASSZA010000006">
    <property type="protein sequence ID" value="KAK2109083.1"/>
    <property type="molecule type" value="Genomic_DNA"/>
</dbReference>
<feature type="non-terminal residue" evidence="2">
    <location>
        <position position="1"/>
    </location>
</feature>
<feature type="non-terminal residue" evidence="2">
    <location>
        <position position="63"/>
    </location>
</feature>
<proteinExistence type="predicted"/>
<accession>A0ABQ9VI86</accession>
<gene>
    <name evidence="2" type="ORF">P7K49_014248</name>
</gene>
<name>A0ABQ9VI86_SAGOE</name>
<keyword evidence="3" id="KW-1185">Reference proteome</keyword>
<evidence type="ECO:0000313" key="3">
    <source>
        <dbReference type="Proteomes" id="UP001266305"/>
    </source>
</evidence>
<evidence type="ECO:0000256" key="1">
    <source>
        <dbReference type="SAM" id="MobiDB-lite"/>
    </source>
</evidence>
<protein>
    <submittedName>
        <fullName evidence="2">Uncharacterized protein</fullName>
    </submittedName>
</protein>
<sequence length="63" mass="6749">RKCPEEGCKEDGLPKTSDPVHSLCPTLTQGHTGALDRAAFRFPTVAAHLHDRHICHPHPGGSG</sequence>